<feature type="domain" description="DUF6531" evidence="5">
    <location>
        <begin position="337"/>
        <end position="408"/>
    </location>
</feature>
<dbReference type="Pfam" id="PF21725">
    <property type="entry name" value="T7SS_signal"/>
    <property type="match status" value="1"/>
</dbReference>
<dbReference type="InterPro" id="IPR031325">
    <property type="entry name" value="RHS_repeat"/>
</dbReference>
<evidence type="ECO:0000313" key="8">
    <source>
        <dbReference type="EMBL" id="SFD59172.1"/>
    </source>
</evidence>
<feature type="region of interest" description="Disordered" evidence="3">
    <location>
        <begin position="1"/>
        <end position="26"/>
    </location>
</feature>
<evidence type="ECO:0000256" key="1">
    <source>
        <dbReference type="ARBA" id="ARBA00022737"/>
    </source>
</evidence>
<protein>
    <submittedName>
        <fullName evidence="8">RHS repeat-associated core domain-containing protein</fullName>
    </submittedName>
</protein>
<keyword evidence="2" id="KW-0175">Coiled coil</keyword>
<keyword evidence="1" id="KW-0677">Repeat</keyword>
<evidence type="ECO:0000259" key="6">
    <source>
        <dbReference type="Pfam" id="PF21725"/>
    </source>
</evidence>
<evidence type="ECO:0000256" key="3">
    <source>
        <dbReference type="SAM" id="MobiDB-lite"/>
    </source>
</evidence>
<dbReference type="InterPro" id="IPR045351">
    <property type="entry name" value="DUF6531"/>
</dbReference>
<feature type="coiled-coil region" evidence="2">
    <location>
        <begin position="155"/>
        <end position="207"/>
    </location>
</feature>
<proteinExistence type="predicted"/>
<dbReference type="InterPro" id="IPR050708">
    <property type="entry name" value="T6SS_VgrG/RHS"/>
</dbReference>
<dbReference type="InterPro" id="IPR022385">
    <property type="entry name" value="Rhs_assc_core"/>
</dbReference>
<dbReference type="InterPro" id="IPR006530">
    <property type="entry name" value="YD"/>
</dbReference>
<evidence type="ECO:0000259" key="7">
    <source>
        <dbReference type="Pfam" id="PF25023"/>
    </source>
</evidence>
<keyword evidence="9" id="KW-1185">Reference proteome</keyword>
<evidence type="ECO:0000259" key="5">
    <source>
        <dbReference type="Pfam" id="PF20148"/>
    </source>
</evidence>
<dbReference type="NCBIfam" id="TIGR01643">
    <property type="entry name" value="YD_repeat_2x"/>
    <property type="match status" value="12"/>
</dbReference>
<evidence type="ECO:0000313" key="9">
    <source>
        <dbReference type="Proteomes" id="UP000199207"/>
    </source>
</evidence>
<dbReference type="Gene3D" id="2.180.10.10">
    <property type="entry name" value="RHS repeat-associated core"/>
    <property type="match status" value="3"/>
</dbReference>
<dbReference type="Gene3D" id="1.20.120.330">
    <property type="entry name" value="Nucleotidyltransferases domain 2"/>
    <property type="match status" value="1"/>
</dbReference>
<dbReference type="InterPro" id="IPR056823">
    <property type="entry name" value="TEN-like_YD-shell"/>
</dbReference>
<keyword evidence="4" id="KW-0472">Membrane</keyword>
<dbReference type="PANTHER" id="PTHR32305:SF15">
    <property type="entry name" value="PROTEIN RHSA-RELATED"/>
    <property type="match status" value="1"/>
</dbReference>
<name>A0A1I1TKJ6_9ACTN</name>
<dbReference type="PANTHER" id="PTHR32305">
    <property type="match status" value="1"/>
</dbReference>
<dbReference type="RefSeq" id="WP_139238439.1">
    <property type="nucleotide sequence ID" value="NZ_FOLM01000020.1"/>
</dbReference>
<feature type="domain" description="Teneurin-like YD-shell" evidence="7">
    <location>
        <begin position="630"/>
        <end position="767"/>
    </location>
</feature>
<dbReference type="NCBIfam" id="TIGR03696">
    <property type="entry name" value="Rhs_assc_core"/>
    <property type="match status" value="1"/>
</dbReference>
<keyword evidence="4" id="KW-0812">Transmembrane</keyword>
<evidence type="ECO:0000256" key="4">
    <source>
        <dbReference type="SAM" id="Phobius"/>
    </source>
</evidence>
<evidence type="ECO:0000256" key="2">
    <source>
        <dbReference type="SAM" id="Coils"/>
    </source>
</evidence>
<keyword evidence="4" id="KW-1133">Transmembrane helix</keyword>
<reference evidence="8 9" key="1">
    <citation type="submission" date="2016-10" db="EMBL/GenBank/DDBJ databases">
        <authorList>
            <person name="de Groot N.N."/>
        </authorList>
    </citation>
    <scope>NUCLEOTIDE SEQUENCE [LARGE SCALE GENOMIC DNA]</scope>
    <source>
        <strain evidence="8 9">CGMCC 4.5739</strain>
    </source>
</reference>
<dbReference type="Pfam" id="PF05593">
    <property type="entry name" value="RHS_repeat"/>
    <property type="match status" value="7"/>
</dbReference>
<sequence>MGRASDWSPLDMDQDPTPGDPSRIEQLGNKFTTFADDVYDALQKVRTLGEDGTLAAFVGESADSYRDKFDKVPPNLEKLHTSYDLAGQALLTYAPKLEDAQRDADQALTDAEDARAELSTAQSWLERATSTLDDAEDAAEPPDEEEVSAEVRRALSDAQLDAGNAQTAVDDAREKLNAAIALAQQAKEAREEAAERCKRDLEEASDAGMQNKKWWQKAVDWVVDNWDTIVNVCKIIVAVVGIIAMIVGGPLALLVLAAALIVLADTLIKYANGEASLWDVAFAALDCIPGMKGLTTAAGLLKGVKSGLKGLKAGAKGLGRTLRRHGRPDVSKVCKTDPVDMATGEMLTSATDFALPSVMRLEMERHHLSGYRHGRWFGPSWASVLDQHLRLADDGVQYFAADGMILDFPVPGIGLEQSVVAVEGPRWDLAWDGEPHGLMTVHRTDDGRTLHFRAAPGQPDSVLPLVAMTDRNGNRVDVLYDERGEPREVVHSGGYRLGVSVDDGRITEFRLLSDPEQRVLVSYGYDAQGNLAKIYNSSGLPYTFTYDDEHRIVAWEDRNGHWYRYAYDEAGRCTGTEGAGGYLASSIVYDPDRYRTHFTDALGNTTTYQFNDAYQLVAETDPLGNTIRREWDRYDRLLSVTDPGGHRTRYGYDEHGRVSRITRPDGRDMTVRYNQQGLPVLITEADGTTWRQEYDDAGNRTAVIDPLGAATRFEYGAFGHLVAMVDELGGRTTLECNAAGLPTVVVDPTGSRTEYRHDPLGRVIEATDPLGAVTRMQWTLEGLPLLRVGPQGETQQWSWDAEGNCLSITDPAGGVVRFEPGPFGLLLSRTAPDGARLYLTHDAELQVTSVTGPHGLTWTYRYDAVGNVIQEEDFDGAEQSYAYDPVGRPLRRVTRAGSTVSFRYNSLGLMTEKDVDGSRTRFDYDPAGRMLRASGPDSAIAVERDPVGRTVRQTVDGRTAVFGYDAAGQLRERITPSGLTSAWDYDAAGLPTVLRSAGRALTWEYDRAGREVTRGIGPDLRLRHSWDASGRLSGQALVSAGTVLEQRHYAYRADRHVVGLHNAEGLTEFTLDPAGRVLRAMGGGHDESYAYDLAGGVTAARWQSGGGEPDAAGTRQYVGTRVMRAGRTRYEYDTAGRIVRRERKCLSGKSLTWRYNWDAEDRLIAVTTPQGSRWRYRYDPLGRRIAKEHLSDTGALLRKVDFSWHGTQLIEQVSVEPGNDKVTTITWDYLHQHPVAQTTRHTTADGSGGTGGETLRFHSVITDFVGTPTELVDESGHIDWRARTTVWGVPATDEYDHAMPLRFPGQYADPETGWNYNYYRHYDPETARYVSPDPLGMHPHPNHYGYVDNPFLAIDPLGLECKKITNAKKVLQQTIDRAGEGKRRLHSNYHGHLSEARELEILRNPDAAYLSTGTSQRIIVRGGDDIVVMESAGARKGQIITSYGPSGPRNESGAAALGGKPEDPGLPVTHDNIVNGTIPTPGGSSIPPAVPFFP</sequence>
<feature type="region of interest" description="Disordered" evidence="3">
    <location>
        <begin position="1439"/>
        <end position="1464"/>
    </location>
</feature>
<dbReference type="Pfam" id="PF25023">
    <property type="entry name" value="TEN_YD-shell"/>
    <property type="match status" value="1"/>
</dbReference>
<feature type="transmembrane region" description="Helical" evidence="4">
    <location>
        <begin position="235"/>
        <end position="263"/>
    </location>
</feature>
<dbReference type="OrthoDB" id="4981820at2"/>
<dbReference type="SUPFAM" id="SSF101898">
    <property type="entry name" value="NHL repeat"/>
    <property type="match status" value="1"/>
</dbReference>
<gene>
    <name evidence="8" type="ORF">SAMN05421773_12023</name>
</gene>
<dbReference type="InterPro" id="IPR049082">
    <property type="entry name" value="T7SS_signal"/>
</dbReference>
<dbReference type="Pfam" id="PF20148">
    <property type="entry name" value="DUF6531"/>
    <property type="match status" value="1"/>
</dbReference>
<feature type="domain" description="Putative T7SS secretion signal" evidence="6">
    <location>
        <begin position="18"/>
        <end position="206"/>
    </location>
</feature>
<accession>A0A1I1TKJ6</accession>
<dbReference type="Proteomes" id="UP000199207">
    <property type="component" value="Unassembled WGS sequence"/>
</dbReference>
<dbReference type="EMBL" id="FOLM01000020">
    <property type="protein sequence ID" value="SFD59172.1"/>
    <property type="molecule type" value="Genomic_DNA"/>
</dbReference>
<organism evidence="8 9">
    <name type="scientific">Streptomyces aidingensis</name>
    <dbReference type="NCBI Taxonomy" id="910347"/>
    <lineage>
        <taxon>Bacteria</taxon>
        <taxon>Bacillati</taxon>
        <taxon>Actinomycetota</taxon>
        <taxon>Actinomycetes</taxon>
        <taxon>Kitasatosporales</taxon>
        <taxon>Streptomycetaceae</taxon>
        <taxon>Streptomyces</taxon>
    </lineage>
</organism>
<dbReference type="STRING" id="910347.SAMN05421773_12023"/>